<dbReference type="InterPro" id="IPR036244">
    <property type="entry name" value="TipA-like_antibiotic-bd"/>
</dbReference>
<reference evidence="3" key="1">
    <citation type="submission" date="2023-07" db="EMBL/GenBank/DDBJ databases">
        <title>Sequencing the genomes of 1000 actinobacteria strains.</title>
        <authorList>
            <person name="Klenk H.-P."/>
        </authorList>
    </citation>
    <scope>NUCLEOTIDE SEQUENCE</scope>
    <source>
        <strain evidence="3">DSM 45977</strain>
    </source>
</reference>
<proteinExistence type="predicted"/>
<evidence type="ECO:0000259" key="2">
    <source>
        <dbReference type="Pfam" id="PF07739"/>
    </source>
</evidence>
<evidence type="ECO:0000256" key="1">
    <source>
        <dbReference type="SAM" id="MobiDB-lite"/>
    </source>
</evidence>
<feature type="domain" description="TipAS antibiotic-recognition" evidence="2">
    <location>
        <begin position="47"/>
        <end position="134"/>
    </location>
</feature>
<dbReference type="Proteomes" id="UP001180845">
    <property type="component" value="Unassembled WGS sequence"/>
</dbReference>
<keyword evidence="4" id="KW-1185">Reference proteome</keyword>
<dbReference type="RefSeq" id="WP_310270973.1">
    <property type="nucleotide sequence ID" value="NZ_JAVDXW010000001.1"/>
</dbReference>
<dbReference type="AlphaFoldDB" id="A0AAE3ZA17"/>
<feature type="region of interest" description="Disordered" evidence="1">
    <location>
        <begin position="31"/>
        <end position="50"/>
    </location>
</feature>
<evidence type="ECO:0000313" key="3">
    <source>
        <dbReference type="EMBL" id="MDR7301101.1"/>
    </source>
</evidence>
<dbReference type="EMBL" id="JAVDXW010000001">
    <property type="protein sequence ID" value="MDR7301101.1"/>
    <property type="molecule type" value="Genomic_DNA"/>
</dbReference>
<comment type="caution">
    <text evidence="3">The sequence shown here is derived from an EMBL/GenBank/DDBJ whole genome shotgun (WGS) entry which is preliminary data.</text>
</comment>
<evidence type="ECO:0000313" key="4">
    <source>
        <dbReference type="Proteomes" id="UP001180845"/>
    </source>
</evidence>
<sequence>MQPVQDNSDLRRAEAAQDGTALIGYIDPERTDRIGVPDQPGHNRAGADTIGQDWNRISDHIAELFSAGVAENDPRTLKVIGEHYRWICHFWTPDHESYIRLARMYVSQPKFRKRIERRRPAGLAAYLRDAMIAYAWAHLQSTAL</sequence>
<protein>
    <recommendedName>
        <fullName evidence="2">TipAS antibiotic-recognition domain-containing protein</fullName>
    </recommendedName>
</protein>
<dbReference type="InterPro" id="IPR012925">
    <property type="entry name" value="TipAS_dom"/>
</dbReference>
<dbReference type="SUPFAM" id="SSF89082">
    <property type="entry name" value="Antibiotic binding domain of TipA-like multidrug resistance regulators"/>
    <property type="match status" value="1"/>
</dbReference>
<dbReference type="Gene3D" id="1.10.490.50">
    <property type="entry name" value="Antibiotic binding domain of TipA-like multidrug resistance regulators"/>
    <property type="match status" value="1"/>
</dbReference>
<accession>A0AAE3ZA17</accession>
<dbReference type="Pfam" id="PF07739">
    <property type="entry name" value="TipAS"/>
    <property type="match status" value="1"/>
</dbReference>
<name>A0AAE3ZA17_9ACTN</name>
<organism evidence="3 4">
    <name type="scientific">Haloactinomyces albus</name>
    <dbReference type="NCBI Taxonomy" id="1352928"/>
    <lineage>
        <taxon>Bacteria</taxon>
        <taxon>Bacillati</taxon>
        <taxon>Actinomycetota</taxon>
        <taxon>Actinomycetes</taxon>
        <taxon>Actinopolysporales</taxon>
        <taxon>Actinopolysporaceae</taxon>
        <taxon>Haloactinomyces</taxon>
    </lineage>
</organism>
<gene>
    <name evidence="3" type="ORF">JOF55_001282</name>
</gene>